<reference evidence="2 3" key="1">
    <citation type="submission" date="2018-09" db="EMBL/GenBank/DDBJ databases">
        <title>Discovery and Ecogenomic Context for Candidatus Cryosericales, a Global Caldiserica Order Active in Thawing Permafrost.</title>
        <authorList>
            <person name="Martinez M.A."/>
            <person name="Woodcroft B.J."/>
            <person name="Ignacio Espinoza J.C."/>
            <person name="Zayed A."/>
            <person name="Singleton C.M."/>
            <person name="Boyd J."/>
            <person name="Li Y.-F."/>
            <person name="Purvine S."/>
            <person name="Maughan H."/>
            <person name="Hodgkins S.B."/>
            <person name="Anderson D."/>
            <person name="Sederholm M."/>
            <person name="Temperton B."/>
            <person name="Saleska S.R."/>
            <person name="Tyson G.W."/>
            <person name="Rich V.I."/>
        </authorList>
    </citation>
    <scope>NUCLEOTIDE SEQUENCE [LARGE SCALE GENOMIC DNA]</scope>
    <source>
        <strain evidence="2 3">SMC1</strain>
    </source>
</reference>
<accession>A0A398DV12</accession>
<comment type="caution">
    <text evidence="2">The sequence shown here is derived from an EMBL/GenBank/DDBJ whole genome shotgun (WGS) entry which is preliminary data.</text>
</comment>
<evidence type="ECO:0000313" key="2">
    <source>
        <dbReference type="EMBL" id="RIE15817.1"/>
    </source>
</evidence>
<keyword evidence="3" id="KW-1185">Reference proteome</keyword>
<dbReference type="InterPro" id="IPR035948">
    <property type="entry name" value="YwqG-like_sf"/>
</dbReference>
<organism evidence="2 3">
    <name type="scientific">Candidatus Cryosericum septentrionale</name>
    <dbReference type="NCBI Taxonomy" id="2290913"/>
    <lineage>
        <taxon>Bacteria</taxon>
        <taxon>Pseudomonadati</taxon>
        <taxon>Caldisericota/Cryosericota group</taxon>
        <taxon>Candidatus Cryosericota</taxon>
        <taxon>Candidatus Cryosericia</taxon>
        <taxon>Candidatus Cryosericales</taxon>
        <taxon>Candidatus Cryosericaceae</taxon>
        <taxon>Candidatus Cryosericum</taxon>
    </lineage>
</organism>
<gene>
    <name evidence="2" type="ORF">SMC1_09375</name>
</gene>
<evidence type="ECO:0000256" key="1">
    <source>
        <dbReference type="SAM" id="MobiDB-lite"/>
    </source>
</evidence>
<dbReference type="Proteomes" id="UP000266113">
    <property type="component" value="Unassembled WGS sequence"/>
</dbReference>
<dbReference type="OrthoDB" id="5351532at2"/>
<proteinExistence type="predicted"/>
<feature type="region of interest" description="Disordered" evidence="1">
    <location>
        <begin position="1"/>
        <end position="20"/>
    </location>
</feature>
<dbReference type="RefSeq" id="WP_119086510.1">
    <property type="nucleotide sequence ID" value="NZ_QXIY01000044.1"/>
</dbReference>
<name>A0A398DV12_9BACT</name>
<sequence length="190" mass="19910">MTAWLVRTQGSGSQSRIGGLPDAPESFEWPVCKQCGGAMQFLVQLALPDCGVPALASREQLLLVFQCANDPGMCDEWDPDSGGNAARLVPAAAAATFQPPTSGETLLAAVDPVEAVVRDPERGALGRVGGEPEWIQGDETPTCACGSRMRFALQLSAEGGGGINFGDAGEGFAFVCDACPTETRFLWQCE</sequence>
<dbReference type="EMBL" id="QXIY01000044">
    <property type="protein sequence ID" value="RIE15817.1"/>
    <property type="molecule type" value="Genomic_DNA"/>
</dbReference>
<dbReference type="AlphaFoldDB" id="A0A398DV12"/>
<dbReference type="Gene3D" id="2.30.320.10">
    <property type="entry name" value="YwqG-like"/>
    <property type="match status" value="1"/>
</dbReference>
<dbReference type="SUPFAM" id="SSF103032">
    <property type="entry name" value="Hypothetical protein YwqG"/>
    <property type="match status" value="1"/>
</dbReference>
<evidence type="ECO:0000313" key="3">
    <source>
        <dbReference type="Proteomes" id="UP000266113"/>
    </source>
</evidence>
<protein>
    <submittedName>
        <fullName evidence="2">DUF1963 domain-containing protein</fullName>
    </submittedName>
</protein>